<organism evidence="2 3">
    <name type="scientific">Streptococcus sanguinis</name>
    <dbReference type="NCBI Taxonomy" id="1305"/>
    <lineage>
        <taxon>Bacteria</taxon>
        <taxon>Bacillati</taxon>
        <taxon>Bacillota</taxon>
        <taxon>Bacilli</taxon>
        <taxon>Lactobacillales</taxon>
        <taxon>Streptococcaceae</taxon>
        <taxon>Streptococcus</taxon>
    </lineage>
</organism>
<dbReference type="NCBIfam" id="NF033529">
    <property type="entry name" value="transpos_ISLre2"/>
    <property type="match status" value="1"/>
</dbReference>
<sequence length="446" mass="51970">MNMEVLDEREFYSYLQQKNQEIFLKWIDCYERYIAPIMRTKGYKRINEAERTVVFSFGEIRFSRSRWKKGEETRIPVDEKLGLIPYVRYSQEVLYQLTDLSRKLPYRKVVEVVELLNQVYVTKDSVQKAVNIAGDLLEEKEEYRFLSFPEKRGRIKTDTLYIEGDGLWVKQSQAGQEGKSTELAHFVAHTGSVAVTGKRRKLENKVEIVSNSYKKAKEQLLDTLYNQFEITSDTVIVTNSDGGHGYSPEVFKDLASAFRPKIHYHFWDAFHVNELIKKTFRPFPAALTDLAFDAVAKHDKKKMIIALDTAESLIEDPEKLDAFHRVKNQFLNNFKYTVTPKNKGLVDFGIGIMESQHRKISYRMKNQGMYWSVRGAEKMSQIIILGQEGRLRALFFGGWRTEYEKIKALDNVSAKRYLSSSKKQYNLKNHKPIPRKAKKSEGLSLF</sequence>
<dbReference type="RefSeq" id="WP_002926296.1">
    <property type="nucleotide sequence ID" value="NZ_CP071430.1"/>
</dbReference>
<accession>A0A2X3UXT9</accession>
<comment type="similarity">
    <text evidence="1">Belongs to the UPF0236 family.</text>
</comment>
<name>A0A2X3UXT9_STRSA</name>
<protein>
    <submittedName>
        <fullName evidence="2">DDE transposase</fullName>
    </submittedName>
</protein>
<evidence type="ECO:0000313" key="2">
    <source>
        <dbReference type="EMBL" id="SQF33724.1"/>
    </source>
</evidence>
<dbReference type="EMBL" id="LS483346">
    <property type="protein sequence ID" value="SQF33724.1"/>
    <property type="molecule type" value="Genomic_DNA"/>
</dbReference>
<reference evidence="2 3" key="1">
    <citation type="submission" date="2018-06" db="EMBL/GenBank/DDBJ databases">
        <authorList>
            <consortium name="Pathogen Informatics"/>
            <person name="Doyle S."/>
        </authorList>
    </citation>
    <scope>NUCLEOTIDE SEQUENCE [LARGE SCALE GENOMIC DNA]</scope>
    <source>
        <strain evidence="2 3">NCTC11085</strain>
    </source>
</reference>
<dbReference type="Pfam" id="PF06782">
    <property type="entry name" value="UPF0236"/>
    <property type="match status" value="1"/>
</dbReference>
<dbReference type="InterPro" id="IPR009620">
    <property type="entry name" value="UPF0236"/>
</dbReference>
<proteinExistence type="inferred from homology"/>
<dbReference type="AlphaFoldDB" id="A0A2X3UXT9"/>
<evidence type="ECO:0000256" key="1">
    <source>
        <dbReference type="ARBA" id="ARBA00006539"/>
    </source>
</evidence>
<evidence type="ECO:0000313" key="3">
    <source>
        <dbReference type="Proteomes" id="UP000249623"/>
    </source>
</evidence>
<dbReference type="Proteomes" id="UP000249623">
    <property type="component" value="Chromosome 1"/>
</dbReference>
<gene>
    <name evidence="2" type="ORF">NCTC11085_00196</name>
</gene>